<keyword evidence="2" id="KW-1185">Reference proteome</keyword>
<name>A0A326U500_THEHA</name>
<accession>A0A326U500</accession>
<proteinExistence type="predicted"/>
<comment type="caution">
    <text evidence="1">The sequence shown here is derived from an EMBL/GenBank/DDBJ whole genome shotgun (WGS) entry which is preliminary data.</text>
</comment>
<dbReference type="OrthoDB" id="9554529at2"/>
<reference evidence="1 2" key="1">
    <citation type="submission" date="2018-06" db="EMBL/GenBank/DDBJ databases">
        <title>Genomic Encyclopedia of Archaeal and Bacterial Type Strains, Phase II (KMG-II): from individual species to whole genera.</title>
        <authorList>
            <person name="Goeker M."/>
        </authorList>
    </citation>
    <scope>NUCLEOTIDE SEQUENCE [LARGE SCALE GENOMIC DNA]</scope>
    <source>
        <strain evidence="1 2">ATCC BAA-1881</strain>
    </source>
</reference>
<dbReference type="AlphaFoldDB" id="A0A326U500"/>
<protein>
    <submittedName>
        <fullName evidence="1">Uncharacterized protein</fullName>
    </submittedName>
</protein>
<organism evidence="1 2">
    <name type="scientific">Thermosporothrix hazakensis</name>
    <dbReference type="NCBI Taxonomy" id="644383"/>
    <lineage>
        <taxon>Bacteria</taxon>
        <taxon>Bacillati</taxon>
        <taxon>Chloroflexota</taxon>
        <taxon>Ktedonobacteria</taxon>
        <taxon>Ktedonobacterales</taxon>
        <taxon>Thermosporotrichaceae</taxon>
        <taxon>Thermosporothrix</taxon>
    </lineage>
</organism>
<dbReference type="RefSeq" id="WP_111323523.1">
    <property type="nucleotide sequence ID" value="NZ_BIFX01000001.1"/>
</dbReference>
<dbReference type="EMBL" id="QKUF01000010">
    <property type="protein sequence ID" value="PZW28378.1"/>
    <property type="molecule type" value="Genomic_DNA"/>
</dbReference>
<dbReference type="Proteomes" id="UP000248806">
    <property type="component" value="Unassembled WGS sequence"/>
</dbReference>
<gene>
    <name evidence="1" type="ORF">EI42_03132</name>
</gene>
<evidence type="ECO:0000313" key="2">
    <source>
        <dbReference type="Proteomes" id="UP000248806"/>
    </source>
</evidence>
<sequence length="121" mass="14282">MGKVEDEKRYQKLIREGHLADLLELAAIAPTKEKPAHWFAKVCSVKAWERTLDFLKKHFAVLKKAEQVIERVGKEMAEQMRKFVYKQIWLRRSVERHAATAQELPHNRPGQSREKLFAWLC</sequence>
<evidence type="ECO:0000313" key="1">
    <source>
        <dbReference type="EMBL" id="PZW28378.1"/>
    </source>
</evidence>